<dbReference type="PANTHER" id="PTHR47107:SF1">
    <property type="entry name" value="CERAMIDE-BINDING PROTEIN SVF1-RELATED"/>
    <property type="match status" value="1"/>
</dbReference>
<dbReference type="InParanoid" id="A0A0H2SJD3"/>
<dbReference type="STRING" id="27342.A0A0H2SJD3"/>
<sequence>MSWLFKTVDPNAPTFHPVTERYQDSELAGELEPRDLEWLLAGGFAAETQTYYNFLEDGTFLMVQFVHSSIGIGIIRPTVQLTFKMYNPNTKEVIWRSNNVSNFVTPPPGLDKRSCKSDGFSVTYNSNPGTDTPESYTIVCNACDDVQATLTIARPASAPGWKIGKGAKAGHSFYGTDIEKPDAAVFHSFWPRTWISGQIIYKGKAIPAEGPGMYVHALMGMRPDRIAKRWNFCNFQSKEHGGVSAIQMELTTRPEFGRKVDGKDAENGVTVNFGSIVLGGKLVSVTAETIWPDGSASSHKSYLSRALHLDTVHDKDTSYAQPSKLRFEWSAPSLEAGFPGTISAEVEASVGTPKEPEGLVEKVDVLAEIPAMVKSVISYVAGTKPYIYQWYKPATLKVTAPDAILPGASAGLNVEGHLYTEASFIS</sequence>
<proteinExistence type="inferred from homology"/>
<dbReference type="Pfam" id="PF17187">
    <property type="entry name" value="Svf1_C"/>
    <property type="match status" value="1"/>
</dbReference>
<evidence type="ECO:0000313" key="6">
    <source>
        <dbReference type="EMBL" id="KLO17226.1"/>
    </source>
</evidence>
<reference evidence="6 7" key="1">
    <citation type="submission" date="2015-04" db="EMBL/GenBank/DDBJ databases">
        <title>Complete genome sequence of Schizopora paradoxa KUC8140, a cosmopolitan wood degrader in East Asia.</title>
        <authorList>
            <consortium name="DOE Joint Genome Institute"/>
            <person name="Min B."/>
            <person name="Park H."/>
            <person name="Jang Y."/>
            <person name="Kim J.-J."/>
            <person name="Kim K.H."/>
            <person name="Pangilinan J."/>
            <person name="Lipzen A."/>
            <person name="Riley R."/>
            <person name="Grigoriev I.V."/>
            <person name="Spatafora J.W."/>
            <person name="Choi I.-G."/>
        </authorList>
    </citation>
    <scope>NUCLEOTIDE SEQUENCE [LARGE SCALE GENOMIC DNA]</scope>
    <source>
        <strain evidence="6 7">KUC8140</strain>
    </source>
</reference>
<evidence type="ECO:0000256" key="2">
    <source>
        <dbReference type="ARBA" id="ARBA00009069"/>
    </source>
</evidence>
<dbReference type="OrthoDB" id="2590239at2759"/>
<evidence type="ECO:0000259" key="4">
    <source>
        <dbReference type="Pfam" id="PF08622"/>
    </source>
</evidence>
<keyword evidence="3" id="KW-0963">Cytoplasm</keyword>
<dbReference type="AlphaFoldDB" id="A0A0H2SJD3"/>
<dbReference type="PANTHER" id="PTHR47107">
    <property type="entry name" value="SVF1-LIKE PROTEIN YDR222W-RELATED"/>
    <property type="match status" value="1"/>
</dbReference>
<dbReference type="Proteomes" id="UP000053477">
    <property type="component" value="Unassembled WGS sequence"/>
</dbReference>
<evidence type="ECO:0000259" key="5">
    <source>
        <dbReference type="Pfam" id="PF17187"/>
    </source>
</evidence>
<dbReference type="EMBL" id="KQ085907">
    <property type="protein sequence ID" value="KLO17226.1"/>
    <property type="molecule type" value="Genomic_DNA"/>
</dbReference>
<dbReference type="FunCoup" id="A0A0H2SJD3">
    <property type="interactions" value="22"/>
</dbReference>
<protein>
    <submittedName>
        <fullName evidence="6">Survival factor 1</fullName>
    </submittedName>
</protein>
<comment type="subcellular location">
    <subcellularLocation>
        <location evidence="1">Cytoplasm</location>
    </subcellularLocation>
</comment>
<evidence type="ECO:0000256" key="3">
    <source>
        <dbReference type="ARBA" id="ARBA00022490"/>
    </source>
</evidence>
<feature type="domain" description="Svf1-like C-terminal" evidence="5">
    <location>
        <begin position="221"/>
        <end position="426"/>
    </location>
</feature>
<name>A0A0H2SJD3_9AGAM</name>
<organism evidence="6 7">
    <name type="scientific">Schizopora paradoxa</name>
    <dbReference type="NCBI Taxonomy" id="27342"/>
    <lineage>
        <taxon>Eukaryota</taxon>
        <taxon>Fungi</taxon>
        <taxon>Dikarya</taxon>
        <taxon>Basidiomycota</taxon>
        <taxon>Agaricomycotina</taxon>
        <taxon>Agaricomycetes</taxon>
        <taxon>Hymenochaetales</taxon>
        <taxon>Schizoporaceae</taxon>
        <taxon>Schizopora</taxon>
    </lineage>
</organism>
<dbReference type="InterPro" id="IPR013931">
    <property type="entry name" value="Svf1-like_N"/>
</dbReference>
<evidence type="ECO:0000256" key="1">
    <source>
        <dbReference type="ARBA" id="ARBA00004496"/>
    </source>
</evidence>
<evidence type="ECO:0000313" key="7">
    <source>
        <dbReference type="Proteomes" id="UP000053477"/>
    </source>
</evidence>
<dbReference type="SUPFAM" id="SSF159245">
    <property type="entry name" value="AttH-like"/>
    <property type="match status" value="1"/>
</dbReference>
<dbReference type="InterPro" id="IPR033394">
    <property type="entry name" value="Svf1-like_C"/>
</dbReference>
<dbReference type="GO" id="GO:0005737">
    <property type="term" value="C:cytoplasm"/>
    <property type="evidence" value="ECO:0007669"/>
    <property type="project" value="UniProtKB-SubCell"/>
</dbReference>
<gene>
    <name evidence="6" type="ORF">SCHPADRAFT_846925</name>
</gene>
<dbReference type="Pfam" id="PF08622">
    <property type="entry name" value="Svf1"/>
    <property type="match status" value="1"/>
</dbReference>
<dbReference type="GO" id="GO:0006979">
    <property type="term" value="P:response to oxidative stress"/>
    <property type="evidence" value="ECO:0007669"/>
    <property type="project" value="InterPro"/>
</dbReference>
<accession>A0A0H2SJD3</accession>
<comment type="similarity">
    <text evidence="2">Belongs to the SVF1 family.</text>
</comment>
<keyword evidence="7" id="KW-1185">Reference proteome</keyword>
<feature type="domain" description="Svf1-like N-terminal" evidence="4">
    <location>
        <begin position="47"/>
        <end position="218"/>
    </location>
</feature>
<dbReference type="InterPro" id="IPR051385">
    <property type="entry name" value="Ceramide-binding_SVF1"/>
</dbReference>